<feature type="region of interest" description="Disordered" evidence="1">
    <location>
        <begin position="1"/>
        <end position="30"/>
    </location>
</feature>
<organism evidence="2 3">
    <name type="scientific">Willisornis vidua</name>
    <name type="common">Xingu scale-backed antbird</name>
    <dbReference type="NCBI Taxonomy" id="1566151"/>
    <lineage>
        <taxon>Eukaryota</taxon>
        <taxon>Metazoa</taxon>
        <taxon>Chordata</taxon>
        <taxon>Craniata</taxon>
        <taxon>Vertebrata</taxon>
        <taxon>Euteleostomi</taxon>
        <taxon>Archelosauria</taxon>
        <taxon>Archosauria</taxon>
        <taxon>Dinosauria</taxon>
        <taxon>Saurischia</taxon>
        <taxon>Theropoda</taxon>
        <taxon>Coelurosauria</taxon>
        <taxon>Aves</taxon>
        <taxon>Neognathae</taxon>
        <taxon>Neoaves</taxon>
        <taxon>Telluraves</taxon>
        <taxon>Australaves</taxon>
        <taxon>Passeriformes</taxon>
        <taxon>Thamnophilidae</taxon>
        <taxon>Willisornis</taxon>
    </lineage>
</organism>
<evidence type="ECO:0000256" key="1">
    <source>
        <dbReference type="SAM" id="MobiDB-lite"/>
    </source>
</evidence>
<protein>
    <recommendedName>
        <fullName evidence="4">Reverse transcriptase/retrotransposon-derived protein RNase H-like domain-containing protein</fullName>
    </recommendedName>
</protein>
<comment type="caution">
    <text evidence="2">The sequence shown here is derived from an EMBL/GenBank/DDBJ whole genome shotgun (WGS) entry which is preliminary data.</text>
</comment>
<dbReference type="EMBL" id="WHWB01032510">
    <property type="protein sequence ID" value="KAJ7425481.1"/>
    <property type="molecule type" value="Genomic_DNA"/>
</dbReference>
<reference evidence="2" key="1">
    <citation type="submission" date="2019-10" db="EMBL/GenBank/DDBJ databases">
        <authorList>
            <person name="Soares A.E.R."/>
            <person name="Aleixo A."/>
            <person name="Schneider P."/>
            <person name="Miyaki C.Y."/>
            <person name="Schneider M.P."/>
            <person name="Mello C."/>
            <person name="Vasconcelos A.T.R."/>
        </authorList>
    </citation>
    <scope>NUCLEOTIDE SEQUENCE</scope>
    <source>
        <tissue evidence="2">Muscle</tissue>
    </source>
</reference>
<evidence type="ECO:0008006" key="4">
    <source>
        <dbReference type="Google" id="ProtNLM"/>
    </source>
</evidence>
<keyword evidence="3" id="KW-1185">Reference proteome</keyword>
<evidence type="ECO:0000313" key="3">
    <source>
        <dbReference type="Proteomes" id="UP001145742"/>
    </source>
</evidence>
<sequence length="176" mass="19495">MISLDDSEPKQLRSLSQDTGTDNGTAKRTENLTPVQYEEIVHAVALAAVRTRHNVKNALYAVATENAPSWRLWQKVPGETQGQPPEFWSWEYKGSEACYNPKEKEILAAYEGVQAASEVIVIETQLLLAPQPSVLGWMFKGKLPSTQDATDGTWNKGHADHTASHSRDLGSHRKLA</sequence>
<name>A0ABQ9DMI8_9PASS</name>
<feature type="compositionally biased region" description="Basic and acidic residues" evidence="1">
    <location>
        <begin position="157"/>
        <end position="176"/>
    </location>
</feature>
<gene>
    <name evidence="2" type="ORF">WISP_23248</name>
</gene>
<accession>A0ABQ9DMI8</accession>
<feature type="region of interest" description="Disordered" evidence="1">
    <location>
        <begin position="148"/>
        <end position="176"/>
    </location>
</feature>
<evidence type="ECO:0000313" key="2">
    <source>
        <dbReference type="EMBL" id="KAJ7425481.1"/>
    </source>
</evidence>
<dbReference type="Proteomes" id="UP001145742">
    <property type="component" value="Unassembled WGS sequence"/>
</dbReference>
<proteinExistence type="predicted"/>
<feature type="compositionally biased region" description="Polar residues" evidence="1">
    <location>
        <begin position="13"/>
        <end position="24"/>
    </location>
</feature>